<comment type="subcellular location">
    <subcellularLocation>
        <location evidence="1">Cell projection</location>
        <location evidence="1">Cilium</location>
    </subcellularLocation>
    <subcellularLocation>
        <location evidence="2">Cytoplasm</location>
    </subcellularLocation>
</comment>
<dbReference type="InterPro" id="IPR023379">
    <property type="entry name" value="BART_dom"/>
</dbReference>
<dbReference type="AlphaFoldDB" id="A0A1R2BLA5"/>
<name>A0A1R2BLA5_9CILI</name>
<comment type="similarity">
    <text evidence="3">Belongs to the CFAP36 family.</text>
</comment>
<keyword evidence="8" id="KW-0966">Cell projection</keyword>
<accession>A0A1R2BLA5</accession>
<keyword evidence="6 10" id="KW-0175">Coiled coil</keyword>
<dbReference type="PANTHER" id="PTHR21532:SF0">
    <property type="entry name" value="CILIA- AND FLAGELLA-ASSOCIATED PROTEIN 36"/>
    <property type="match status" value="1"/>
</dbReference>
<proteinExistence type="inferred from homology"/>
<gene>
    <name evidence="13" type="ORF">SteCoe_22832</name>
</gene>
<dbReference type="GO" id="GO:0005930">
    <property type="term" value="C:axoneme"/>
    <property type="evidence" value="ECO:0007669"/>
    <property type="project" value="TreeGrafter"/>
</dbReference>
<feature type="region of interest" description="Disordered" evidence="11">
    <location>
        <begin position="197"/>
        <end position="246"/>
    </location>
</feature>
<dbReference type="InterPro" id="IPR042541">
    <property type="entry name" value="BART_sf"/>
</dbReference>
<evidence type="ECO:0000256" key="9">
    <source>
        <dbReference type="ARBA" id="ARBA00031593"/>
    </source>
</evidence>
<dbReference type="Gene3D" id="1.20.1520.10">
    <property type="entry name" value="ADP-ribosylation factor-like 2-binding protein, domain"/>
    <property type="match status" value="1"/>
</dbReference>
<dbReference type="InterPro" id="IPR038888">
    <property type="entry name" value="CFAP36"/>
</dbReference>
<evidence type="ECO:0000256" key="1">
    <source>
        <dbReference type="ARBA" id="ARBA00004138"/>
    </source>
</evidence>
<protein>
    <recommendedName>
        <fullName evidence="4">Cilia- and flagella-associated protein 36</fullName>
    </recommendedName>
    <alternativeName>
        <fullName evidence="9">Coiled-coil domain-containing protein 104</fullName>
    </alternativeName>
</protein>
<dbReference type="GO" id="GO:0097546">
    <property type="term" value="C:ciliary base"/>
    <property type="evidence" value="ECO:0007669"/>
    <property type="project" value="TreeGrafter"/>
</dbReference>
<organism evidence="13 14">
    <name type="scientific">Stentor coeruleus</name>
    <dbReference type="NCBI Taxonomy" id="5963"/>
    <lineage>
        <taxon>Eukaryota</taxon>
        <taxon>Sar</taxon>
        <taxon>Alveolata</taxon>
        <taxon>Ciliophora</taxon>
        <taxon>Postciliodesmatophora</taxon>
        <taxon>Heterotrichea</taxon>
        <taxon>Heterotrichida</taxon>
        <taxon>Stentoridae</taxon>
        <taxon>Stentor</taxon>
    </lineage>
</organism>
<sequence>MIENLLENLLKELNVSSELFIHIVEIGMKNQDDKKVFEQIIACDSFMSFKKLMTKRNKEIEVEVVKSMKKEGIATEEDLELALEKQEIAEVGYALALSIAWEEEQRRKAREAEEELQKAIRESEIEYKAKIDRERADEEIRRRKKEEEDRLEKERLRREEEERRRKQEEDERLAREKRERDEAERLRMLKEQELRELEEKRRREEKERRDREEAERKKREQEELERVMEETRRLQKQREEDERKRQEEMRLRMEEMRLQREREMEEVRKRAEAEAERLRLELEAISGAAQERSAKPRVSLIPMQAMQLDVNVLDLNKGHTDLTKELQEAENLRRMTQNIMKRQGEGGRRETVAEREEKLLKQREMLLTKKKIEREQMLKDFKDSGGIDFSQEPADNAKETGGFPRKRNSILDAKRNSYRNRENLS</sequence>
<feature type="domain" description="BART" evidence="12">
    <location>
        <begin position="1"/>
        <end position="61"/>
    </location>
</feature>
<dbReference type="EMBL" id="MPUH01000569">
    <property type="protein sequence ID" value="OMJ77542.1"/>
    <property type="molecule type" value="Genomic_DNA"/>
</dbReference>
<feature type="compositionally biased region" description="Basic and acidic residues" evidence="11">
    <location>
        <begin position="412"/>
        <end position="425"/>
    </location>
</feature>
<dbReference type="PANTHER" id="PTHR21532">
    <property type="entry name" value="PHOSPHODIESTERASE HL"/>
    <property type="match status" value="1"/>
</dbReference>
<evidence type="ECO:0000256" key="6">
    <source>
        <dbReference type="ARBA" id="ARBA00023054"/>
    </source>
</evidence>
<evidence type="ECO:0000313" key="14">
    <source>
        <dbReference type="Proteomes" id="UP000187209"/>
    </source>
</evidence>
<evidence type="ECO:0000256" key="2">
    <source>
        <dbReference type="ARBA" id="ARBA00004496"/>
    </source>
</evidence>
<evidence type="ECO:0000256" key="4">
    <source>
        <dbReference type="ARBA" id="ARBA00021815"/>
    </source>
</evidence>
<evidence type="ECO:0000256" key="8">
    <source>
        <dbReference type="ARBA" id="ARBA00023273"/>
    </source>
</evidence>
<evidence type="ECO:0000256" key="10">
    <source>
        <dbReference type="SAM" id="Coils"/>
    </source>
</evidence>
<dbReference type="Pfam" id="PF11527">
    <property type="entry name" value="ARL2_Bind_BART"/>
    <property type="match status" value="1"/>
</dbReference>
<comment type="caution">
    <text evidence="13">The sequence shown here is derived from an EMBL/GenBank/DDBJ whole genome shotgun (WGS) entry which is preliminary data.</text>
</comment>
<evidence type="ECO:0000259" key="12">
    <source>
        <dbReference type="Pfam" id="PF11527"/>
    </source>
</evidence>
<keyword evidence="5" id="KW-0963">Cytoplasm</keyword>
<keyword evidence="14" id="KW-1185">Reference proteome</keyword>
<evidence type="ECO:0000256" key="3">
    <source>
        <dbReference type="ARBA" id="ARBA00007460"/>
    </source>
</evidence>
<evidence type="ECO:0000256" key="5">
    <source>
        <dbReference type="ARBA" id="ARBA00022490"/>
    </source>
</evidence>
<evidence type="ECO:0000256" key="11">
    <source>
        <dbReference type="SAM" id="MobiDB-lite"/>
    </source>
</evidence>
<keyword evidence="7" id="KW-0969">Cilium</keyword>
<feature type="region of interest" description="Disordered" evidence="11">
    <location>
        <begin position="383"/>
        <end position="425"/>
    </location>
</feature>
<reference evidence="13 14" key="1">
    <citation type="submission" date="2016-11" db="EMBL/GenBank/DDBJ databases">
        <title>The macronuclear genome of Stentor coeruleus: a giant cell with tiny introns.</title>
        <authorList>
            <person name="Slabodnick M."/>
            <person name="Ruby J.G."/>
            <person name="Reiff S.B."/>
            <person name="Swart E.C."/>
            <person name="Gosai S."/>
            <person name="Prabakaran S."/>
            <person name="Witkowska E."/>
            <person name="Larue G.E."/>
            <person name="Fisher S."/>
            <person name="Freeman R.M."/>
            <person name="Gunawardena J."/>
            <person name="Chu W."/>
            <person name="Stover N.A."/>
            <person name="Gregory B.D."/>
            <person name="Nowacki M."/>
            <person name="Derisi J."/>
            <person name="Roy S.W."/>
            <person name="Marshall W.F."/>
            <person name="Sood P."/>
        </authorList>
    </citation>
    <scope>NUCLEOTIDE SEQUENCE [LARGE SCALE GENOMIC DNA]</scope>
    <source>
        <strain evidence="13">WM001</strain>
    </source>
</reference>
<evidence type="ECO:0000313" key="13">
    <source>
        <dbReference type="EMBL" id="OMJ77542.1"/>
    </source>
</evidence>
<dbReference type="Proteomes" id="UP000187209">
    <property type="component" value="Unassembled WGS sequence"/>
</dbReference>
<feature type="coiled-coil region" evidence="10">
    <location>
        <begin position="312"/>
        <end position="339"/>
    </location>
</feature>
<evidence type="ECO:0000256" key="7">
    <source>
        <dbReference type="ARBA" id="ARBA00023069"/>
    </source>
</evidence>